<evidence type="ECO:0000256" key="10">
    <source>
        <dbReference type="ARBA" id="ARBA00023136"/>
    </source>
</evidence>
<evidence type="ECO:0000256" key="3">
    <source>
        <dbReference type="ARBA" id="ARBA00010217"/>
    </source>
</evidence>
<keyword evidence="9 11" id="KW-1133">Transmembrane helix</keyword>
<dbReference type="Gene3D" id="2.60.120.200">
    <property type="match status" value="1"/>
</dbReference>
<keyword evidence="6" id="KW-0430">Lectin</keyword>
<keyword evidence="14" id="KW-1185">Reference proteome</keyword>
<accession>A0A822Y898</accession>
<dbReference type="GO" id="GO:0005524">
    <property type="term" value="F:ATP binding"/>
    <property type="evidence" value="ECO:0007669"/>
    <property type="project" value="UniProtKB-KW"/>
</dbReference>
<comment type="similarity">
    <text evidence="3">In the C-terminal section; belongs to the protein kinase superfamily. Ser/Thr protein kinase family.</text>
</comment>
<keyword evidence="7" id="KW-0547">Nucleotide-binding</keyword>
<gene>
    <name evidence="13" type="ORF">HUJ06_029741</name>
</gene>
<dbReference type="Gene3D" id="3.30.200.20">
    <property type="entry name" value="Phosphorylase Kinase, domain 1"/>
    <property type="match status" value="1"/>
</dbReference>
<protein>
    <recommendedName>
        <fullName evidence="12">Protein kinase domain-containing protein</fullName>
    </recommendedName>
</protein>
<dbReference type="InterPro" id="IPR050528">
    <property type="entry name" value="L-type_Lectin-RKs"/>
</dbReference>
<evidence type="ECO:0000256" key="4">
    <source>
        <dbReference type="ARBA" id="ARBA00022692"/>
    </source>
</evidence>
<dbReference type="InterPro" id="IPR013320">
    <property type="entry name" value="ConA-like_dom_sf"/>
</dbReference>
<proteinExistence type="inferred from homology"/>
<dbReference type="GO" id="GO:0016020">
    <property type="term" value="C:membrane"/>
    <property type="evidence" value="ECO:0007669"/>
    <property type="project" value="UniProtKB-SubCell"/>
</dbReference>
<name>A0A822Y898_NELNU</name>
<evidence type="ECO:0000313" key="14">
    <source>
        <dbReference type="Proteomes" id="UP000607653"/>
    </source>
</evidence>
<comment type="subcellular location">
    <subcellularLocation>
        <location evidence="1">Membrane</location>
        <topology evidence="1">Single-pass type I membrane protein</topology>
    </subcellularLocation>
</comment>
<dbReference type="PANTHER" id="PTHR27007">
    <property type="match status" value="1"/>
</dbReference>
<reference evidence="13 14" key="1">
    <citation type="journal article" date="2020" name="Mol. Biol. Evol.">
        <title>Distinct Expression and Methylation Patterns for Genes with Different Fates following a Single Whole-Genome Duplication in Flowering Plants.</title>
        <authorList>
            <person name="Shi T."/>
            <person name="Rahmani R.S."/>
            <person name="Gugger P.F."/>
            <person name="Wang M."/>
            <person name="Li H."/>
            <person name="Zhang Y."/>
            <person name="Li Z."/>
            <person name="Wang Q."/>
            <person name="Van de Peer Y."/>
            <person name="Marchal K."/>
            <person name="Chen J."/>
        </authorList>
    </citation>
    <scope>NUCLEOTIDE SEQUENCE [LARGE SCALE GENOMIC DNA]</scope>
    <source>
        <tissue evidence="13">Leaf</tissue>
    </source>
</reference>
<evidence type="ECO:0000256" key="11">
    <source>
        <dbReference type="SAM" id="Phobius"/>
    </source>
</evidence>
<feature type="domain" description="Protein kinase" evidence="12">
    <location>
        <begin position="173"/>
        <end position="237"/>
    </location>
</feature>
<dbReference type="GO" id="GO:0006952">
    <property type="term" value="P:defense response"/>
    <property type="evidence" value="ECO:0007669"/>
    <property type="project" value="UniProtKB-ARBA"/>
</dbReference>
<dbReference type="EMBL" id="DUZY01000002">
    <property type="protein sequence ID" value="DAD28273.1"/>
    <property type="molecule type" value="Genomic_DNA"/>
</dbReference>
<keyword evidence="8" id="KW-0067">ATP-binding</keyword>
<sequence>MPPIKVVGIRTNISLKSGQAMQVWIEYNGLDGRINVTLTPINVPKPDIPLLSLRYNLSPIVKDYMYVGFSSATGTVPTFHYMLGWNLKMNGPAKEIVISQLPKLPRVGPKEHSKFLTVGMPAIGLVLASTVISAILFILRRKRKFAEELEDWELEYGPQRFKYKDLYTATKGFRGKEHLGIGGFVRVYRGVLPTSKIEVAVKRVSHESQQGTREFVAEIICMGRLQHRNLVQLLSYY</sequence>
<evidence type="ECO:0000256" key="7">
    <source>
        <dbReference type="ARBA" id="ARBA00022741"/>
    </source>
</evidence>
<comment type="similarity">
    <text evidence="2">In the N-terminal section; belongs to the leguminous lectin family.</text>
</comment>
<evidence type="ECO:0000256" key="5">
    <source>
        <dbReference type="ARBA" id="ARBA00022729"/>
    </source>
</evidence>
<organism evidence="13 14">
    <name type="scientific">Nelumbo nucifera</name>
    <name type="common">Sacred lotus</name>
    <dbReference type="NCBI Taxonomy" id="4432"/>
    <lineage>
        <taxon>Eukaryota</taxon>
        <taxon>Viridiplantae</taxon>
        <taxon>Streptophyta</taxon>
        <taxon>Embryophyta</taxon>
        <taxon>Tracheophyta</taxon>
        <taxon>Spermatophyta</taxon>
        <taxon>Magnoliopsida</taxon>
        <taxon>Proteales</taxon>
        <taxon>Nelumbonaceae</taxon>
        <taxon>Nelumbo</taxon>
    </lineage>
</organism>
<dbReference type="SUPFAM" id="SSF49899">
    <property type="entry name" value="Concanavalin A-like lectins/glucanases"/>
    <property type="match status" value="1"/>
</dbReference>
<comment type="caution">
    <text evidence="13">The sequence shown here is derived from an EMBL/GenBank/DDBJ whole genome shotgun (WGS) entry which is preliminary data.</text>
</comment>
<dbReference type="SUPFAM" id="SSF56112">
    <property type="entry name" value="Protein kinase-like (PK-like)"/>
    <property type="match status" value="1"/>
</dbReference>
<feature type="transmembrane region" description="Helical" evidence="11">
    <location>
        <begin position="115"/>
        <end position="139"/>
    </location>
</feature>
<dbReference type="InterPro" id="IPR000719">
    <property type="entry name" value="Prot_kinase_dom"/>
</dbReference>
<dbReference type="InterPro" id="IPR001245">
    <property type="entry name" value="Ser-Thr/Tyr_kinase_cat_dom"/>
</dbReference>
<evidence type="ECO:0000256" key="6">
    <source>
        <dbReference type="ARBA" id="ARBA00022734"/>
    </source>
</evidence>
<dbReference type="InterPro" id="IPR001220">
    <property type="entry name" value="Legume_lectin_dom"/>
</dbReference>
<keyword evidence="10 11" id="KW-0472">Membrane</keyword>
<dbReference type="InterPro" id="IPR011009">
    <property type="entry name" value="Kinase-like_dom_sf"/>
</dbReference>
<dbReference type="GO" id="GO:0051707">
    <property type="term" value="P:response to other organism"/>
    <property type="evidence" value="ECO:0007669"/>
    <property type="project" value="UniProtKB-ARBA"/>
</dbReference>
<dbReference type="Proteomes" id="UP000607653">
    <property type="component" value="Unassembled WGS sequence"/>
</dbReference>
<dbReference type="PROSITE" id="PS50011">
    <property type="entry name" value="PROTEIN_KINASE_DOM"/>
    <property type="match status" value="1"/>
</dbReference>
<evidence type="ECO:0000259" key="12">
    <source>
        <dbReference type="PROSITE" id="PS50011"/>
    </source>
</evidence>
<evidence type="ECO:0000256" key="1">
    <source>
        <dbReference type="ARBA" id="ARBA00004479"/>
    </source>
</evidence>
<evidence type="ECO:0000256" key="8">
    <source>
        <dbReference type="ARBA" id="ARBA00022840"/>
    </source>
</evidence>
<evidence type="ECO:0000313" key="13">
    <source>
        <dbReference type="EMBL" id="DAD28273.1"/>
    </source>
</evidence>
<dbReference type="AlphaFoldDB" id="A0A822Y898"/>
<keyword evidence="5" id="KW-0732">Signal</keyword>
<dbReference type="Pfam" id="PF00139">
    <property type="entry name" value="Lectin_legB"/>
    <property type="match status" value="1"/>
</dbReference>
<dbReference type="GO" id="GO:0004672">
    <property type="term" value="F:protein kinase activity"/>
    <property type="evidence" value="ECO:0007669"/>
    <property type="project" value="InterPro"/>
</dbReference>
<evidence type="ECO:0000256" key="9">
    <source>
        <dbReference type="ARBA" id="ARBA00022989"/>
    </source>
</evidence>
<feature type="transmembrane region" description="Helical" evidence="11">
    <location>
        <begin position="64"/>
        <end position="83"/>
    </location>
</feature>
<dbReference type="GO" id="GO:0030246">
    <property type="term" value="F:carbohydrate binding"/>
    <property type="evidence" value="ECO:0007669"/>
    <property type="project" value="UniProtKB-KW"/>
</dbReference>
<dbReference type="Pfam" id="PF07714">
    <property type="entry name" value="PK_Tyr_Ser-Thr"/>
    <property type="match status" value="1"/>
</dbReference>
<keyword evidence="4 11" id="KW-0812">Transmembrane</keyword>
<evidence type="ECO:0000256" key="2">
    <source>
        <dbReference type="ARBA" id="ARBA00008536"/>
    </source>
</evidence>